<comment type="caution">
    <text evidence="3">The sequence shown here is derived from an EMBL/GenBank/DDBJ whole genome shotgun (WGS) entry which is preliminary data.</text>
</comment>
<dbReference type="Proteomes" id="UP001597318">
    <property type="component" value="Unassembled WGS sequence"/>
</dbReference>
<name>A0ABW5BT91_9BACI</name>
<evidence type="ECO:0000256" key="1">
    <source>
        <dbReference type="ARBA" id="ARBA00008635"/>
    </source>
</evidence>
<sequence length="167" mass="19040">MFQTKERFLMSWQFEATSTQKLLNQLNDDSLNQEITPNHWTLGRVAWHIVTAIRVISSQTNLRFEGPAEDFPVPTSSTFISESYKQASQAFTEAIQTQWSDHNLQDIIEFFGQKMPVGTLLLFLLQHQTHHRGQLTVLMRQAGIDVSGVYGPSKDEWAALGMEAPKM</sequence>
<keyword evidence="2" id="KW-0479">Metal-binding</keyword>
<evidence type="ECO:0000256" key="2">
    <source>
        <dbReference type="ARBA" id="ARBA00022723"/>
    </source>
</evidence>
<reference evidence="4" key="1">
    <citation type="journal article" date="2019" name="Int. J. Syst. Evol. Microbiol.">
        <title>The Global Catalogue of Microorganisms (GCM) 10K type strain sequencing project: providing services to taxonomists for standard genome sequencing and annotation.</title>
        <authorList>
            <consortium name="The Broad Institute Genomics Platform"/>
            <consortium name="The Broad Institute Genome Sequencing Center for Infectious Disease"/>
            <person name="Wu L."/>
            <person name="Ma J."/>
        </authorList>
    </citation>
    <scope>NUCLEOTIDE SEQUENCE [LARGE SCALE GENOMIC DNA]</scope>
    <source>
        <strain evidence="4">CGMCC 1.15474</strain>
    </source>
</reference>
<dbReference type="SUPFAM" id="SSF109854">
    <property type="entry name" value="DinB/YfiT-like putative metalloenzymes"/>
    <property type="match status" value="1"/>
</dbReference>
<dbReference type="Gene3D" id="1.20.120.450">
    <property type="entry name" value="dinb family like domain"/>
    <property type="match status" value="1"/>
</dbReference>
<evidence type="ECO:0000313" key="4">
    <source>
        <dbReference type="Proteomes" id="UP001597318"/>
    </source>
</evidence>
<evidence type="ECO:0000313" key="3">
    <source>
        <dbReference type="EMBL" id="MFD2213333.1"/>
    </source>
</evidence>
<protein>
    <submittedName>
        <fullName evidence="3">DinB family protein</fullName>
    </submittedName>
</protein>
<gene>
    <name evidence="3" type="ORF">ACFSKK_06460</name>
</gene>
<organism evidence="3 4">
    <name type="scientific">Metabacillus endolithicus</name>
    <dbReference type="NCBI Taxonomy" id="1535204"/>
    <lineage>
        <taxon>Bacteria</taxon>
        <taxon>Bacillati</taxon>
        <taxon>Bacillota</taxon>
        <taxon>Bacilli</taxon>
        <taxon>Bacillales</taxon>
        <taxon>Bacillaceae</taxon>
        <taxon>Metabacillus</taxon>
    </lineage>
</organism>
<proteinExistence type="inferred from homology"/>
<accession>A0ABW5BT91</accession>
<dbReference type="InterPro" id="IPR034660">
    <property type="entry name" value="DinB/YfiT-like"/>
</dbReference>
<keyword evidence="4" id="KW-1185">Reference proteome</keyword>
<dbReference type="RefSeq" id="WP_247341078.1">
    <property type="nucleotide sequence ID" value="NZ_CP095550.1"/>
</dbReference>
<dbReference type="Pfam" id="PF05163">
    <property type="entry name" value="DinB"/>
    <property type="match status" value="1"/>
</dbReference>
<comment type="similarity">
    <text evidence="1">Belongs to the DinB family.</text>
</comment>
<dbReference type="InterPro" id="IPR007837">
    <property type="entry name" value="DinB"/>
</dbReference>
<dbReference type="EMBL" id="JBHUIK010000001">
    <property type="protein sequence ID" value="MFD2213333.1"/>
    <property type="molecule type" value="Genomic_DNA"/>
</dbReference>